<dbReference type="Gene3D" id="3.60.110.10">
    <property type="entry name" value="Carbon-nitrogen hydrolase"/>
    <property type="match status" value="1"/>
</dbReference>
<feature type="binding site" evidence="7">
    <location>
        <position position="437"/>
    </location>
    <ligand>
        <name>deamido-NAD(+)</name>
        <dbReference type="ChEBI" id="CHEBI:58437"/>
        <note>ligand shared between two neighboring subunits</note>
    </ligand>
</feature>
<dbReference type="InterPro" id="IPR000132">
    <property type="entry name" value="Nitrilase/CN_hydratase_CS"/>
</dbReference>
<feature type="binding site" evidence="7">
    <location>
        <position position="175"/>
    </location>
    <ligand>
        <name>L-glutamine</name>
        <dbReference type="ChEBI" id="CHEBI:58359"/>
    </ligand>
</feature>
<keyword evidence="6 7" id="KW-0520">NAD</keyword>
<dbReference type="RefSeq" id="WP_298382097.1">
    <property type="nucleotide sequence ID" value="NZ_JBFSHR010000053.1"/>
</dbReference>
<keyword evidence="13" id="KW-1185">Reference proteome</keyword>
<dbReference type="HAMAP" id="MF_02090">
    <property type="entry name" value="NadE_glutamine_dep"/>
    <property type="match status" value="1"/>
</dbReference>
<feature type="binding site" evidence="7">
    <location>
        <position position="408"/>
    </location>
    <ligand>
        <name>deamido-NAD(+)</name>
        <dbReference type="ChEBI" id="CHEBI:58437"/>
        <note>ligand shared between two neighboring subunits</note>
    </ligand>
</feature>
<comment type="similarity">
    <text evidence="2 7 8">In the C-terminal section; belongs to the NAD synthetase family.</text>
</comment>
<evidence type="ECO:0000256" key="4">
    <source>
        <dbReference type="ARBA" id="ARBA00022741"/>
    </source>
</evidence>
<comment type="pathway">
    <text evidence="1 7 8">Cofactor biosynthesis; NAD(+) biosynthesis; NAD(+) from deamido-NAD(+) (L-Gln route): step 1/1.</text>
</comment>
<dbReference type="CDD" id="cd00553">
    <property type="entry name" value="NAD_synthase"/>
    <property type="match status" value="1"/>
</dbReference>
<evidence type="ECO:0000256" key="8">
    <source>
        <dbReference type="PIRNR" id="PIRNR006630"/>
    </source>
</evidence>
<evidence type="ECO:0000256" key="2">
    <source>
        <dbReference type="ARBA" id="ARBA00007145"/>
    </source>
</evidence>
<dbReference type="EC" id="6.3.5.1" evidence="7 8"/>
<feature type="binding site" evidence="7">
    <location>
        <begin position="327"/>
        <end position="334"/>
    </location>
    <ligand>
        <name>ATP</name>
        <dbReference type="ChEBI" id="CHEBI:30616"/>
    </ligand>
</feature>
<comment type="caution">
    <text evidence="7">Lacks conserved residue(s) required for the propagation of feature annotation.</text>
</comment>
<gene>
    <name evidence="7" type="primary">nadE</name>
    <name evidence="12" type="ORF">AB6A68_11430</name>
</gene>
<feature type="active site" description="For glutaminase activity" evidence="7">
    <location>
        <position position="111"/>
    </location>
</feature>
<dbReference type="EMBL" id="JBFSHR010000053">
    <property type="protein sequence ID" value="MEX6430438.1"/>
    <property type="molecule type" value="Genomic_DNA"/>
</dbReference>
<feature type="domain" description="CN hydrolase" evidence="11">
    <location>
        <begin position="4"/>
        <end position="245"/>
    </location>
</feature>
<feature type="active site" description="Proton acceptor; for glutaminase activity" evidence="7">
    <location>
        <position position="44"/>
    </location>
</feature>
<dbReference type="PROSITE" id="PS00920">
    <property type="entry name" value="NITRIL_CHT_1"/>
    <property type="match status" value="1"/>
</dbReference>
<dbReference type="PANTHER" id="PTHR23090">
    <property type="entry name" value="NH 3 /GLUTAMINE-DEPENDENT NAD + SYNTHETASE"/>
    <property type="match status" value="1"/>
</dbReference>
<dbReference type="SUPFAM" id="SSF52402">
    <property type="entry name" value="Adenine nucleotide alpha hydrolases-like"/>
    <property type="match status" value="1"/>
</dbReference>
<dbReference type="InterPro" id="IPR003694">
    <property type="entry name" value="NAD_synthase"/>
</dbReference>
<proteinExistence type="inferred from homology"/>
<sequence length="575" mass="61964">MSPLKLACAQVNVTVGAIDRNVARCSSAIADARALGVDILLFPELTLTGYPPEDLLLQPQFIENNLSALREIVAMVGDDIVVVVGFVRRAQDLHNSVAIIFDHKVHMVYDKQVLPNYTVFDEVRYFRSGSEPSRLLEVNGVLVGFAICEDAWSPQGAIAQASAMGAEVVLVANASPYEMGRQAAREQLMEVRASDASVSILYCNLIGGQDELVFDGGSFFVNSSGCVTARAPRFTEELFVVDFLGEEAQYRKRLLDPRGGLRVSNVPGVPIALSITKASNTSGVTVPPHRCLEPPVRTFDPEEVIEALVLGTRDYVAKNRAPGVLVAVSGGIDSALVAALAVAALGPTAVQLVALPSRYSSPESLTDAKELAQNLDAELITLPIEDTHVALTRTLEATVAVKGLVDENLQSRIRGVIMMALSNASGRLVLTTGNKSELAVGYSTLYGDTAGGFAVIKDLYKTQVYAVAKRLNRDRILIPASILTKPPSAELRPDQLDTDSLPDYPVLDAVLRALVDQDQSVARVVAQGFEAAMVVRIDGLVRRNEYKRRQSPLGVRLSSKAFGKDRRMPISLGGW</sequence>
<dbReference type="InterPro" id="IPR014445">
    <property type="entry name" value="Gln-dep_NAD_synthase"/>
</dbReference>
<evidence type="ECO:0000259" key="11">
    <source>
        <dbReference type="PROSITE" id="PS50263"/>
    </source>
</evidence>
<protein>
    <recommendedName>
        <fullName evidence="7 8">Glutamine-dependent NAD(+) synthetase</fullName>
        <ecNumber evidence="7 8">6.3.5.1</ecNumber>
    </recommendedName>
    <alternativeName>
        <fullName evidence="7 8">NAD(+) synthase [glutamine-hydrolyzing]</fullName>
    </alternativeName>
</protein>
<dbReference type="CDD" id="cd07570">
    <property type="entry name" value="GAT_Gln-NAD-synth"/>
    <property type="match status" value="1"/>
</dbReference>
<evidence type="ECO:0000256" key="1">
    <source>
        <dbReference type="ARBA" id="ARBA00005188"/>
    </source>
</evidence>
<evidence type="ECO:0000256" key="6">
    <source>
        <dbReference type="ARBA" id="ARBA00023027"/>
    </source>
</evidence>
<evidence type="ECO:0000256" key="9">
    <source>
        <dbReference type="PROSITE-ProRule" id="PRU10139"/>
    </source>
</evidence>
<keyword evidence="3 7" id="KW-0436">Ligase</keyword>
<name>A0ABV3Y7C3_9ACTN</name>
<comment type="caution">
    <text evidence="12">The sequence shown here is derived from an EMBL/GenBank/DDBJ whole genome shotgun (WGS) entry which is preliminary data.</text>
</comment>
<dbReference type="PANTHER" id="PTHR23090:SF9">
    <property type="entry name" value="GLUTAMINE-DEPENDENT NAD(+) SYNTHETASE"/>
    <property type="match status" value="1"/>
</dbReference>
<dbReference type="PIRSF" id="PIRSF006630">
    <property type="entry name" value="NADS_GAT"/>
    <property type="match status" value="1"/>
</dbReference>
<organism evidence="12 13">
    <name type="scientific">Ferrimicrobium acidiphilum</name>
    <dbReference type="NCBI Taxonomy" id="121039"/>
    <lineage>
        <taxon>Bacteria</taxon>
        <taxon>Bacillati</taxon>
        <taxon>Actinomycetota</taxon>
        <taxon>Acidimicrobiia</taxon>
        <taxon>Acidimicrobiales</taxon>
        <taxon>Acidimicrobiaceae</taxon>
        <taxon>Ferrimicrobium</taxon>
    </lineage>
</organism>
<comment type="function">
    <text evidence="7">Catalyzes the ATP-dependent amidation of deamido-NAD to form NAD. Uses L-glutamine as a nitrogen source.</text>
</comment>
<dbReference type="InterPro" id="IPR022310">
    <property type="entry name" value="NAD/GMP_synthase"/>
</dbReference>
<dbReference type="Gene3D" id="3.40.50.620">
    <property type="entry name" value="HUPs"/>
    <property type="match status" value="1"/>
</dbReference>
<dbReference type="NCBIfam" id="NF010588">
    <property type="entry name" value="PRK13981.1"/>
    <property type="match status" value="1"/>
</dbReference>
<dbReference type="Pfam" id="PF00795">
    <property type="entry name" value="CN_hydrolase"/>
    <property type="match status" value="1"/>
</dbReference>
<evidence type="ECO:0000256" key="10">
    <source>
        <dbReference type="RuleBase" id="RU003811"/>
    </source>
</evidence>
<dbReference type="Pfam" id="PF02540">
    <property type="entry name" value="NAD_synthase"/>
    <property type="match status" value="1"/>
</dbReference>
<comment type="similarity">
    <text evidence="10">Belongs to the NAD synthetase family.</text>
</comment>
<comment type="catalytic activity">
    <reaction evidence="7 8">
        <text>deamido-NAD(+) + L-glutamine + ATP + H2O = L-glutamate + AMP + diphosphate + NAD(+) + H(+)</text>
        <dbReference type="Rhea" id="RHEA:24384"/>
        <dbReference type="ChEBI" id="CHEBI:15377"/>
        <dbReference type="ChEBI" id="CHEBI:15378"/>
        <dbReference type="ChEBI" id="CHEBI:29985"/>
        <dbReference type="ChEBI" id="CHEBI:30616"/>
        <dbReference type="ChEBI" id="CHEBI:33019"/>
        <dbReference type="ChEBI" id="CHEBI:57540"/>
        <dbReference type="ChEBI" id="CHEBI:58359"/>
        <dbReference type="ChEBI" id="CHEBI:58437"/>
        <dbReference type="ChEBI" id="CHEBI:456215"/>
        <dbReference type="EC" id="6.3.5.1"/>
    </reaction>
</comment>
<feature type="binding site" evidence="7">
    <location>
        <position position="181"/>
    </location>
    <ligand>
        <name>L-glutamine</name>
        <dbReference type="ChEBI" id="CHEBI:58359"/>
    </ligand>
</feature>
<dbReference type="GO" id="GO:0003952">
    <property type="term" value="F:NAD+ synthase (glutamine-hydrolyzing) activity"/>
    <property type="evidence" value="ECO:0007669"/>
    <property type="project" value="UniProtKB-EC"/>
</dbReference>
<keyword evidence="5 7" id="KW-0067">ATP-binding</keyword>
<evidence type="ECO:0000313" key="12">
    <source>
        <dbReference type="EMBL" id="MEX6430438.1"/>
    </source>
</evidence>
<feature type="active site" description="Proton acceptor" evidence="9">
    <location>
        <position position="44"/>
    </location>
</feature>
<dbReference type="InterPro" id="IPR036526">
    <property type="entry name" value="C-N_Hydrolase_sf"/>
</dbReference>
<reference evidence="12 13" key="1">
    <citation type="submission" date="2024-07" db="EMBL/GenBank/DDBJ databases">
        <title>Draft Genome Sequence of Ferrimicrobium acidiphilum Strain YE2023, Isolated from a Pulp of Bioleach Reactor.</title>
        <authorList>
            <person name="Elkina Y.A."/>
            <person name="Bulaeva A.G."/>
            <person name="Beletsky A.V."/>
            <person name="Mardanov A.V."/>
        </authorList>
    </citation>
    <scope>NUCLEOTIDE SEQUENCE [LARGE SCALE GENOMIC DNA]</scope>
    <source>
        <strain evidence="12 13">YE2023</strain>
    </source>
</reference>
<evidence type="ECO:0000256" key="5">
    <source>
        <dbReference type="ARBA" id="ARBA00022840"/>
    </source>
</evidence>
<dbReference type="SUPFAM" id="SSF56317">
    <property type="entry name" value="Carbon-nitrogen hydrolase"/>
    <property type="match status" value="1"/>
</dbReference>
<dbReference type="InterPro" id="IPR003010">
    <property type="entry name" value="C-N_Hydrolase"/>
</dbReference>
<keyword evidence="4 7" id="KW-0547">Nucleotide-binding</keyword>
<accession>A0ABV3Y7C3</accession>
<feature type="binding site" evidence="7">
    <location>
        <position position="547"/>
    </location>
    <ligand>
        <name>deamido-NAD(+)</name>
        <dbReference type="ChEBI" id="CHEBI:58437"/>
        <note>ligand shared between two neighboring subunits</note>
    </ligand>
</feature>
<evidence type="ECO:0000256" key="3">
    <source>
        <dbReference type="ARBA" id="ARBA00022598"/>
    </source>
</evidence>
<dbReference type="NCBIfam" id="TIGR00552">
    <property type="entry name" value="nadE"/>
    <property type="match status" value="1"/>
</dbReference>
<dbReference type="InterPro" id="IPR014729">
    <property type="entry name" value="Rossmann-like_a/b/a_fold"/>
</dbReference>
<dbReference type="Proteomes" id="UP001560267">
    <property type="component" value="Unassembled WGS sequence"/>
</dbReference>
<evidence type="ECO:0000313" key="13">
    <source>
        <dbReference type="Proteomes" id="UP001560267"/>
    </source>
</evidence>
<feature type="active site" description="Nucleophile; for glutaminase activity" evidence="7">
    <location>
        <position position="148"/>
    </location>
</feature>
<feature type="binding site" evidence="7">
    <location>
        <position position="432"/>
    </location>
    <ligand>
        <name>ATP</name>
        <dbReference type="ChEBI" id="CHEBI:30616"/>
    </ligand>
</feature>
<evidence type="ECO:0000256" key="7">
    <source>
        <dbReference type="HAMAP-Rule" id="MF_02090"/>
    </source>
</evidence>
<feature type="binding site" evidence="7">
    <location>
        <position position="117"/>
    </location>
    <ligand>
        <name>L-glutamine</name>
        <dbReference type="ChEBI" id="CHEBI:58359"/>
    </ligand>
</feature>
<dbReference type="PROSITE" id="PS50263">
    <property type="entry name" value="CN_HYDROLASE"/>
    <property type="match status" value="1"/>
</dbReference>